<dbReference type="OrthoDB" id="9788468at2"/>
<dbReference type="InterPro" id="IPR029068">
    <property type="entry name" value="Glyas_Bleomycin-R_OHBP_Dase"/>
</dbReference>
<name>A0A540V8W1_9CHLR</name>
<dbReference type="InterPro" id="IPR037523">
    <property type="entry name" value="VOC_core"/>
</dbReference>
<dbReference type="PROSITE" id="PS51819">
    <property type="entry name" value="VOC"/>
    <property type="match status" value="1"/>
</dbReference>
<dbReference type="SUPFAM" id="SSF54593">
    <property type="entry name" value="Glyoxalase/Bleomycin resistance protein/Dihydroxybiphenyl dioxygenase"/>
    <property type="match status" value="1"/>
</dbReference>
<dbReference type="PANTHER" id="PTHR43048">
    <property type="entry name" value="METHYLMALONYL-COA EPIMERASE"/>
    <property type="match status" value="1"/>
</dbReference>
<proteinExistence type="predicted"/>
<reference evidence="3 4" key="1">
    <citation type="submission" date="2019-06" db="EMBL/GenBank/DDBJ databases">
        <title>Genome sequence of Litorilinea aerophila BAA-2444.</title>
        <authorList>
            <person name="Maclea K.S."/>
            <person name="Maurais E.G."/>
            <person name="Iannazzi L.C."/>
        </authorList>
    </citation>
    <scope>NUCLEOTIDE SEQUENCE [LARGE SCALE GENOMIC DNA]</scope>
    <source>
        <strain evidence="3 4">ATCC BAA-2444</strain>
    </source>
</reference>
<dbReference type="AlphaFoldDB" id="A0A540V8W1"/>
<accession>A0A540V8W1</accession>
<dbReference type="InterPro" id="IPR051785">
    <property type="entry name" value="MMCE/EMCE_epimerase"/>
</dbReference>
<evidence type="ECO:0000313" key="4">
    <source>
        <dbReference type="Proteomes" id="UP000317371"/>
    </source>
</evidence>
<evidence type="ECO:0000259" key="2">
    <source>
        <dbReference type="PROSITE" id="PS51819"/>
    </source>
</evidence>
<dbReference type="Pfam" id="PF13669">
    <property type="entry name" value="Glyoxalase_4"/>
    <property type="match status" value="1"/>
</dbReference>
<keyword evidence="1" id="KW-0479">Metal-binding</keyword>
<evidence type="ECO:0000256" key="1">
    <source>
        <dbReference type="ARBA" id="ARBA00022723"/>
    </source>
</evidence>
<dbReference type="GO" id="GO:0046872">
    <property type="term" value="F:metal ion binding"/>
    <property type="evidence" value="ECO:0007669"/>
    <property type="project" value="UniProtKB-KW"/>
</dbReference>
<dbReference type="EMBL" id="VIGC01000048">
    <property type="protein sequence ID" value="TQE93174.1"/>
    <property type="molecule type" value="Genomic_DNA"/>
</dbReference>
<dbReference type="Gene3D" id="3.10.180.10">
    <property type="entry name" value="2,3-Dihydroxybiphenyl 1,2-Dioxygenase, domain 1"/>
    <property type="match status" value="1"/>
</dbReference>
<gene>
    <name evidence="3" type="ORF">FKZ61_22665</name>
</gene>
<keyword evidence="4" id="KW-1185">Reference proteome</keyword>
<dbReference type="InParanoid" id="A0A540V8W1"/>
<evidence type="ECO:0000313" key="3">
    <source>
        <dbReference type="EMBL" id="TQE93174.1"/>
    </source>
</evidence>
<comment type="caution">
    <text evidence="3">The sequence shown here is derived from an EMBL/GenBank/DDBJ whole genome shotgun (WGS) entry which is preliminary data.</text>
</comment>
<dbReference type="GO" id="GO:0004493">
    <property type="term" value="F:methylmalonyl-CoA epimerase activity"/>
    <property type="evidence" value="ECO:0007669"/>
    <property type="project" value="TreeGrafter"/>
</dbReference>
<organism evidence="3 4">
    <name type="scientific">Litorilinea aerophila</name>
    <dbReference type="NCBI Taxonomy" id="1204385"/>
    <lineage>
        <taxon>Bacteria</taxon>
        <taxon>Bacillati</taxon>
        <taxon>Chloroflexota</taxon>
        <taxon>Caldilineae</taxon>
        <taxon>Caldilineales</taxon>
        <taxon>Caldilineaceae</taxon>
        <taxon>Litorilinea</taxon>
    </lineage>
</organism>
<feature type="domain" description="VOC" evidence="2">
    <location>
        <begin position="15"/>
        <end position="157"/>
    </location>
</feature>
<dbReference type="RefSeq" id="WP_141612461.1">
    <property type="nucleotide sequence ID" value="NZ_VIGC02000048.1"/>
</dbReference>
<dbReference type="GO" id="GO:0046491">
    <property type="term" value="P:L-methylmalonyl-CoA metabolic process"/>
    <property type="evidence" value="ECO:0007669"/>
    <property type="project" value="TreeGrafter"/>
</dbReference>
<dbReference type="Proteomes" id="UP000317371">
    <property type="component" value="Unassembled WGS sequence"/>
</dbReference>
<dbReference type="PANTHER" id="PTHR43048:SF3">
    <property type="entry name" value="METHYLMALONYL-COA EPIMERASE, MITOCHONDRIAL"/>
    <property type="match status" value="1"/>
</dbReference>
<sequence length="172" mass="18735">MKPEQTPSGRIHLGPVVQVGIVVRDVEATLRAWMERFHLPPARIVDWPPEGTDLAATATYRGGPGRFRMRLAFVETGPVQLEFIQPLEGENIYSEFLAEHGEGIHHLLFEVDDPEAVAAGLEVPILQSGGSTLRPGALWAYLDTQALLGAMIELRTRQESASESFGDPAGAP</sequence>
<protein>
    <submittedName>
        <fullName evidence="3">VOC family protein</fullName>
    </submittedName>
</protein>